<comment type="caution">
    <text evidence="2">The sequence shown here is derived from an EMBL/GenBank/DDBJ whole genome shotgun (WGS) entry which is preliminary data.</text>
</comment>
<dbReference type="Proteomes" id="UP001199469">
    <property type="component" value="Unassembled WGS sequence"/>
</dbReference>
<dbReference type="Pfam" id="PF10686">
    <property type="entry name" value="YAcAr"/>
    <property type="match status" value="1"/>
</dbReference>
<evidence type="ECO:0000313" key="3">
    <source>
        <dbReference type="Proteomes" id="UP001199469"/>
    </source>
</evidence>
<reference evidence="2 3" key="1">
    <citation type="submission" date="2021-11" db="EMBL/GenBank/DDBJ databases">
        <title>Draft genome sequence of Actinomycetospora sp. SF1 isolated from the rhizosphere soil.</title>
        <authorList>
            <person name="Duangmal K."/>
            <person name="Chantavorakit T."/>
        </authorList>
    </citation>
    <scope>NUCLEOTIDE SEQUENCE [LARGE SCALE GENOMIC DNA]</scope>
    <source>
        <strain evidence="2 3">TBRC 5722</strain>
    </source>
</reference>
<dbReference type="RefSeq" id="WP_230740632.1">
    <property type="nucleotide sequence ID" value="NZ_JAJNDB010000010.1"/>
</dbReference>
<protein>
    <submittedName>
        <fullName evidence="2">DUF2493 domain-containing protein</fullName>
    </submittedName>
</protein>
<evidence type="ECO:0000259" key="1">
    <source>
        <dbReference type="Pfam" id="PF10686"/>
    </source>
</evidence>
<name>A0ABS8PKX7_9PSEU</name>
<evidence type="ECO:0000313" key="2">
    <source>
        <dbReference type="EMBL" id="MCD2198056.1"/>
    </source>
</evidence>
<dbReference type="EMBL" id="JAJNDB010000010">
    <property type="protein sequence ID" value="MCD2198056.1"/>
    <property type="molecule type" value="Genomic_DNA"/>
</dbReference>
<feature type="domain" description="YspA cpYpsA-related SLOG" evidence="1">
    <location>
        <begin position="1"/>
        <end position="46"/>
    </location>
</feature>
<keyword evidence="3" id="KW-1185">Reference proteome</keyword>
<dbReference type="InterPro" id="IPR019627">
    <property type="entry name" value="YAcAr"/>
</dbReference>
<organism evidence="2 3">
    <name type="scientific">Actinomycetospora endophytica</name>
    <dbReference type="NCBI Taxonomy" id="2291215"/>
    <lineage>
        <taxon>Bacteria</taxon>
        <taxon>Bacillati</taxon>
        <taxon>Actinomycetota</taxon>
        <taxon>Actinomycetes</taxon>
        <taxon>Pseudonocardiales</taxon>
        <taxon>Pseudonocardiaceae</taxon>
        <taxon>Actinomycetospora</taxon>
    </lineage>
</organism>
<sequence length="123" mass="13472">MRVLVAGSQFWSDWRTITATLSLVWEPDAVLVTGACPLGAEDLAARCWEHWGGRVECWPFDWDQPEGQVVVGRHRAMLQAGADTCLSFGSSTGPGTLCALAREAGVPVYEWRRAPIERSKAGK</sequence>
<gene>
    <name evidence="2" type="ORF">LQ327_32260</name>
</gene>
<proteinExistence type="predicted"/>
<accession>A0ABS8PKX7</accession>